<dbReference type="Proteomes" id="UP001215598">
    <property type="component" value="Unassembled WGS sequence"/>
</dbReference>
<protein>
    <recommendedName>
        <fullName evidence="3">Fucose-specific lectin</fullName>
    </recommendedName>
</protein>
<proteinExistence type="predicted"/>
<organism evidence="1 2">
    <name type="scientific">Mycena metata</name>
    <dbReference type="NCBI Taxonomy" id="1033252"/>
    <lineage>
        <taxon>Eukaryota</taxon>
        <taxon>Fungi</taxon>
        <taxon>Dikarya</taxon>
        <taxon>Basidiomycota</taxon>
        <taxon>Agaricomycotina</taxon>
        <taxon>Agaricomycetes</taxon>
        <taxon>Agaricomycetidae</taxon>
        <taxon>Agaricales</taxon>
        <taxon>Marasmiineae</taxon>
        <taxon>Mycenaceae</taxon>
        <taxon>Mycena</taxon>
    </lineage>
</organism>
<keyword evidence="2" id="KW-1185">Reference proteome</keyword>
<reference evidence="1" key="1">
    <citation type="submission" date="2023-03" db="EMBL/GenBank/DDBJ databases">
        <title>Massive genome expansion in bonnet fungi (Mycena s.s.) driven by repeated elements and novel gene families across ecological guilds.</title>
        <authorList>
            <consortium name="Lawrence Berkeley National Laboratory"/>
            <person name="Harder C.B."/>
            <person name="Miyauchi S."/>
            <person name="Viragh M."/>
            <person name="Kuo A."/>
            <person name="Thoen E."/>
            <person name="Andreopoulos B."/>
            <person name="Lu D."/>
            <person name="Skrede I."/>
            <person name="Drula E."/>
            <person name="Henrissat B."/>
            <person name="Morin E."/>
            <person name="Kohler A."/>
            <person name="Barry K."/>
            <person name="LaButti K."/>
            <person name="Morin E."/>
            <person name="Salamov A."/>
            <person name="Lipzen A."/>
            <person name="Mereny Z."/>
            <person name="Hegedus B."/>
            <person name="Baldrian P."/>
            <person name="Stursova M."/>
            <person name="Weitz H."/>
            <person name="Taylor A."/>
            <person name="Grigoriev I.V."/>
            <person name="Nagy L.G."/>
            <person name="Martin F."/>
            <person name="Kauserud H."/>
        </authorList>
    </citation>
    <scope>NUCLEOTIDE SEQUENCE</scope>
    <source>
        <strain evidence="1">CBHHK182m</strain>
    </source>
</reference>
<evidence type="ECO:0008006" key="3">
    <source>
        <dbReference type="Google" id="ProtNLM"/>
    </source>
</evidence>
<dbReference type="AlphaFoldDB" id="A0AAD7I6Y3"/>
<dbReference type="EMBL" id="JARKIB010000121">
    <property type="protein sequence ID" value="KAJ7736445.1"/>
    <property type="molecule type" value="Genomic_DNA"/>
</dbReference>
<sequence>MAVVSFDEGCCCFLPGPNGTIVELSATYSYNDAGFSTWTVLSGLDVTDAAPTTDLAAIAYTSAVTGTVAVRLVYQATNGSILTAYHSGVPGEADWELDPVVIATVPLGTPLSVFESRVGSGLPQIIAIQYDDGNGLLTQRFTTTDGINGIWSAPVTITT</sequence>
<evidence type="ECO:0000313" key="2">
    <source>
        <dbReference type="Proteomes" id="UP001215598"/>
    </source>
</evidence>
<gene>
    <name evidence="1" type="ORF">B0H16DRAFT_1573829</name>
</gene>
<evidence type="ECO:0000313" key="1">
    <source>
        <dbReference type="EMBL" id="KAJ7736445.1"/>
    </source>
</evidence>
<comment type="caution">
    <text evidence="1">The sequence shown here is derived from an EMBL/GenBank/DDBJ whole genome shotgun (WGS) entry which is preliminary data.</text>
</comment>
<dbReference type="Gene3D" id="2.120.10.70">
    <property type="entry name" value="Fucose-specific lectin"/>
    <property type="match status" value="1"/>
</dbReference>
<accession>A0AAD7I6Y3</accession>
<name>A0AAD7I6Y3_9AGAR</name>